<dbReference type="InterPro" id="IPR036390">
    <property type="entry name" value="WH_DNA-bd_sf"/>
</dbReference>
<dbReference type="SMART" id="SM00344">
    <property type="entry name" value="HTH_ASNC"/>
    <property type="match status" value="1"/>
</dbReference>
<name>A0A2S2C131_9NOCA</name>
<protein>
    <submittedName>
        <fullName evidence="5">ArsR family transcriptional regulator</fullName>
    </submittedName>
</protein>
<keyword evidence="6" id="KW-1185">Reference proteome</keyword>
<dbReference type="InterPro" id="IPR019885">
    <property type="entry name" value="Tscrpt_reg_HTH_AsnC-type_CS"/>
</dbReference>
<dbReference type="GO" id="GO:0043200">
    <property type="term" value="P:response to amino acid"/>
    <property type="evidence" value="ECO:0007669"/>
    <property type="project" value="TreeGrafter"/>
</dbReference>
<dbReference type="PROSITE" id="PS50956">
    <property type="entry name" value="HTH_ASNC_2"/>
    <property type="match status" value="1"/>
</dbReference>
<dbReference type="KEGG" id="roz:CBI38_26165"/>
<dbReference type="CDD" id="cd00090">
    <property type="entry name" value="HTH_ARSR"/>
    <property type="match status" value="1"/>
</dbReference>
<evidence type="ECO:0000313" key="5">
    <source>
        <dbReference type="EMBL" id="AWK74514.1"/>
    </source>
</evidence>
<keyword evidence="2" id="KW-0238">DNA-binding</keyword>
<dbReference type="Proteomes" id="UP000245711">
    <property type="component" value="Chromosome"/>
</dbReference>
<dbReference type="PANTHER" id="PTHR30154">
    <property type="entry name" value="LEUCINE-RESPONSIVE REGULATORY PROTEIN"/>
    <property type="match status" value="1"/>
</dbReference>
<dbReference type="InterPro" id="IPR019887">
    <property type="entry name" value="Tscrpt_reg_AsnC/Lrp_C"/>
</dbReference>
<keyword evidence="3" id="KW-0804">Transcription</keyword>
<feature type="domain" description="HTH asnC-type" evidence="4">
    <location>
        <begin position="1"/>
        <end position="64"/>
    </location>
</feature>
<evidence type="ECO:0000256" key="1">
    <source>
        <dbReference type="ARBA" id="ARBA00023015"/>
    </source>
</evidence>
<evidence type="ECO:0000259" key="4">
    <source>
        <dbReference type="PROSITE" id="PS50956"/>
    </source>
</evidence>
<dbReference type="EMBL" id="CP021354">
    <property type="protein sequence ID" value="AWK74514.1"/>
    <property type="molecule type" value="Genomic_DNA"/>
</dbReference>
<dbReference type="GO" id="GO:0005829">
    <property type="term" value="C:cytosol"/>
    <property type="evidence" value="ECO:0007669"/>
    <property type="project" value="TreeGrafter"/>
</dbReference>
<dbReference type="PRINTS" id="PR00033">
    <property type="entry name" value="HTHASNC"/>
</dbReference>
<dbReference type="GO" id="GO:0043565">
    <property type="term" value="F:sequence-specific DNA binding"/>
    <property type="evidence" value="ECO:0007669"/>
    <property type="project" value="InterPro"/>
</dbReference>
<organism evidence="5 6">
    <name type="scientific">Rhodococcus oxybenzonivorans</name>
    <dbReference type="NCBI Taxonomy" id="1990687"/>
    <lineage>
        <taxon>Bacteria</taxon>
        <taxon>Bacillati</taxon>
        <taxon>Actinomycetota</taxon>
        <taxon>Actinomycetes</taxon>
        <taxon>Mycobacteriales</taxon>
        <taxon>Nocardiaceae</taxon>
        <taxon>Rhodococcus</taxon>
    </lineage>
</organism>
<evidence type="ECO:0000313" key="6">
    <source>
        <dbReference type="Proteomes" id="UP000245711"/>
    </source>
</evidence>
<dbReference type="Pfam" id="PF13412">
    <property type="entry name" value="HTH_24"/>
    <property type="match status" value="1"/>
</dbReference>
<reference evidence="5 6" key="1">
    <citation type="submission" date="2017-05" db="EMBL/GenBank/DDBJ databases">
        <title>Isolation of Rhodococcus sp. S2-17 biodegrading of BP-3.</title>
        <authorList>
            <person name="Lee Y."/>
            <person name="Kim K.H."/>
            <person name="Chun B.H."/>
            <person name="Jung H.S."/>
            <person name="Jeon C.O."/>
        </authorList>
    </citation>
    <scope>NUCLEOTIDE SEQUENCE [LARGE SCALE GENOMIC DNA]</scope>
    <source>
        <strain evidence="5 6">S2-17</strain>
    </source>
</reference>
<dbReference type="AlphaFoldDB" id="A0A2S2C131"/>
<dbReference type="OrthoDB" id="5243753at2"/>
<dbReference type="PROSITE" id="PS00519">
    <property type="entry name" value="HTH_ASNC_1"/>
    <property type="match status" value="1"/>
</dbReference>
<evidence type="ECO:0000256" key="3">
    <source>
        <dbReference type="ARBA" id="ARBA00023163"/>
    </source>
</evidence>
<dbReference type="InterPro" id="IPR011991">
    <property type="entry name" value="ArsR-like_HTH"/>
</dbReference>
<evidence type="ECO:0000256" key="2">
    <source>
        <dbReference type="ARBA" id="ARBA00023125"/>
    </source>
</evidence>
<accession>A0A2S2C131</accession>
<gene>
    <name evidence="5" type="ORF">CBI38_26165</name>
</gene>
<dbReference type="InterPro" id="IPR011008">
    <property type="entry name" value="Dimeric_a/b-barrel"/>
</dbReference>
<dbReference type="SUPFAM" id="SSF54909">
    <property type="entry name" value="Dimeric alpha+beta barrel"/>
    <property type="match status" value="1"/>
</dbReference>
<dbReference type="SUPFAM" id="SSF46785">
    <property type="entry name" value="Winged helix' DNA-binding domain"/>
    <property type="match status" value="1"/>
</dbReference>
<dbReference type="Gene3D" id="1.10.10.10">
    <property type="entry name" value="Winged helix-like DNA-binding domain superfamily/Winged helix DNA-binding domain"/>
    <property type="match status" value="1"/>
</dbReference>
<dbReference type="Gene3D" id="3.30.70.920">
    <property type="match status" value="1"/>
</dbReference>
<proteinExistence type="predicted"/>
<dbReference type="InterPro" id="IPR019888">
    <property type="entry name" value="Tscrpt_reg_AsnC-like"/>
</dbReference>
<sequence length="146" mass="16183">MDAIDHAILAHLRRDSSLTNTELADLVGLTPSPCLRRVKKLEADGIITGYRAVVSQEALDRGFQVIVTAEIGVNDQATIEQFESRVAAFDEVIECRRLFGIPDYFIRVAVRDLATYERFMVTKLGGLPAVSRVTSLITMKTIKSVD</sequence>
<keyword evidence="1" id="KW-0805">Transcription regulation</keyword>
<dbReference type="Pfam" id="PF01037">
    <property type="entry name" value="AsnC_trans_reg"/>
    <property type="match status" value="1"/>
</dbReference>
<dbReference type="PANTHER" id="PTHR30154:SF34">
    <property type="entry name" value="TRANSCRIPTIONAL REGULATOR AZLB"/>
    <property type="match status" value="1"/>
</dbReference>
<dbReference type="InterPro" id="IPR036388">
    <property type="entry name" value="WH-like_DNA-bd_sf"/>
</dbReference>
<dbReference type="RefSeq" id="WP_109333515.1">
    <property type="nucleotide sequence ID" value="NZ_CP021354.1"/>
</dbReference>
<dbReference type="InterPro" id="IPR000485">
    <property type="entry name" value="AsnC-type_HTH_dom"/>
</dbReference>